<evidence type="ECO:0000259" key="9">
    <source>
        <dbReference type="PROSITE" id="PS51781"/>
    </source>
</evidence>
<dbReference type="AlphaFoldDB" id="A0A4R7JQA3"/>
<dbReference type="SMART" id="SM00287">
    <property type="entry name" value="SH3b"/>
    <property type="match status" value="1"/>
</dbReference>
<feature type="domain" description="SH3b" evidence="9">
    <location>
        <begin position="20"/>
        <end position="87"/>
    </location>
</feature>
<evidence type="ECO:0000256" key="4">
    <source>
        <dbReference type="ARBA" id="ARBA00022989"/>
    </source>
</evidence>
<evidence type="ECO:0000256" key="3">
    <source>
        <dbReference type="ARBA" id="ARBA00022729"/>
    </source>
</evidence>
<evidence type="ECO:0000256" key="7">
    <source>
        <dbReference type="SAM" id="Phobius"/>
    </source>
</evidence>
<evidence type="ECO:0000256" key="6">
    <source>
        <dbReference type="SAM" id="Coils"/>
    </source>
</evidence>
<dbReference type="Proteomes" id="UP000295830">
    <property type="component" value="Unassembled WGS sequence"/>
</dbReference>
<proteinExistence type="predicted"/>
<dbReference type="EMBL" id="SOAX01000005">
    <property type="protein sequence ID" value="TDT39353.1"/>
    <property type="molecule type" value="Genomic_DNA"/>
</dbReference>
<keyword evidence="6" id="KW-0175">Coiled coil</keyword>
<evidence type="ECO:0000256" key="8">
    <source>
        <dbReference type="SAM" id="SignalP"/>
    </source>
</evidence>
<comment type="caution">
    <text evidence="10">The sequence shown here is derived from an EMBL/GenBank/DDBJ whole genome shotgun (WGS) entry which is preliminary data.</text>
</comment>
<keyword evidence="5 7" id="KW-0472">Membrane</keyword>
<evidence type="ECO:0000256" key="1">
    <source>
        <dbReference type="ARBA" id="ARBA00004167"/>
    </source>
</evidence>
<keyword evidence="11" id="KW-1185">Reference proteome</keyword>
<name>A0A4R7JQA3_9GAMM</name>
<dbReference type="RefSeq" id="WP_133736527.1">
    <property type="nucleotide sequence ID" value="NZ_SOAX01000005.1"/>
</dbReference>
<dbReference type="NCBIfam" id="TIGR04211">
    <property type="entry name" value="SH3_and_anchor"/>
    <property type="match status" value="1"/>
</dbReference>
<dbReference type="OrthoDB" id="9790951at2"/>
<dbReference type="PROSITE" id="PS51781">
    <property type="entry name" value="SH3B"/>
    <property type="match status" value="1"/>
</dbReference>
<feature type="chain" id="PRO_5020671102" evidence="8">
    <location>
        <begin position="21"/>
        <end position="222"/>
    </location>
</feature>
<feature type="transmembrane region" description="Helical" evidence="7">
    <location>
        <begin position="191"/>
        <end position="212"/>
    </location>
</feature>
<dbReference type="GO" id="GO:0016020">
    <property type="term" value="C:membrane"/>
    <property type="evidence" value="ECO:0007669"/>
    <property type="project" value="UniProtKB-SubCell"/>
</dbReference>
<dbReference type="InterPro" id="IPR016476">
    <property type="entry name" value="SH3_dom_pro"/>
</dbReference>
<feature type="coiled-coil region" evidence="6">
    <location>
        <begin position="93"/>
        <end position="186"/>
    </location>
</feature>
<dbReference type="Gene3D" id="2.30.30.40">
    <property type="entry name" value="SH3 Domains"/>
    <property type="match status" value="1"/>
</dbReference>
<evidence type="ECO:0000313" key="10">
    <source>
        <dbReference type="EMBL" id="TDT39353.1"/>
    </source>
</evidence>
<dbReference type="InterPro" id="IPR003646">
    <property type="entry name" value="SH3-like_bac-type"/>
</dbReference>
<reference evidence="10 11" key="1">
    <citation type="submission" date="2019-03" db="EMBL/GenBank/DDBJ databases">
        <title>Genomic Encyclopedia of Type Strains, Phase IV (KMG-IV): sequencing the most valuable type-strain genomes for metagenomic binning, comparative biology and taxonomic classification.</title>
        <authorList>
            <person name="Goeker M."/>
        </authorList>
    </citation>
    <scope>NUCLEOTIDE SEQUENCE [LARGE SCALE GENOMIC DNA]</scope>
    <source>
        <strain evidence="10 11">DSM 15505</strain>
    </source>
</reference>
<keyword evidence="3 8" id="KW-0732">Signal</keyword>
<evidence type="ECO:0000313" key="11">
    <source>
        <dbReference type="Proteomes" id="UP000295830"/>
    </source>
</evidence>
<comment type="subcellular location">
    <subcellularLocation>
        <location evidence="1">Membrane</location>
        <topology evidence="1">Single-pass membrane protein</topology>
    </subcellularLocation>
</comment>
<evidence type="ECO:0000256" key="2">
    <source>
        <dbReference type="ARBA" id="ARBA00022692"/>
    </source>
</evidence>
<organism evidence="10 11">
    <name type="scientific">Halospina denitrificans</name>
    <dbReference type="NCBI Taxonomy" id="332522"/>
    <lineage>
        <taxon>Bacteria</taxon>
        <taxon>Pseudomonadati</taxon>
        <taxon>Pseudomonadota</taxon>
        <taxon>Gammaproteobacteria</taxon>
        <taxon>Halospina</taxon>
    </lineage>
</organism>
<keyword evidence="2 7" id="KW-0812">Transmembrane</keyword>
<accession>A0A4R7JQA3</accession>
<keyword evidence="4 7" id="KW-1133">Transmembrane helix</keyword>
<feature type="signal peptide" evidence="8">
    <location>
        <begin position="1"/>
        <end position="20"/>
    </location>
</feature>
<gene>
    <name evidence="10" type="ORF">DES49_2273</name>
</gene>
<protein>
    <submittedName>
        <fullName evidence="10">SH3 domain protein</fullName>
    </submittedName>
</protein>
<evidence type="ECO:0000256" key="5">
    <source>
        <dbReference type="ARBA" id="ARBA00023136"/>
    </source>
</evidence>
<sequence length="222" mass="25072">MHRISLLALLLLLAVGSVQAETMYVKDVLYVPVRAGEGNQYRIVQQGLRSGTPLEVIEQNEETGYSFIRFGDGQEGYIQTQYLTGEPIAEDRLSRAKSNLEEARNSLSTARSELEETRTALEQTREEKQQLESRLSSVTEELERIKSVSENAINLEKRNTELREARQELQKEVEVLATENQRLKDSRESSYLLTGGGLVIAGIFIAVVFPLLKPSRKSENWA</sequence>